<dbReference type="PANTHER" id="PTHR45913:SF11">
    <property type="entry name" value="EPM2A-INTERACTING PROTEIN 1"/>
    <property type="match status" value="1"/>
</dbReference>
<accession>A0AA36F254</accession>
<gene>
    <name evidence="2" type="ORF">OCTVUL_1B024122</name>
</gene>
<sequence length="256" mass="30098">MAKRKVDAENRAFKIRWETEYMFTDIEGKPVCLNCGANVAVLKEYNLKRHYETNHHDRYKYLPAEQKQRKGRDRMICDMYDAVKIFQVKLRLWETQMHQLNLSHFPCCQVMLSQVNATVFPKQHFADKLSAHRTEFARRFSDFKAQKNNFDLLRNLFAVNGETAPVQIQMELIELQCNGTLKVKYDSVGPAQFTRFMTEAIPQVRLHAAPTLFLFGITYLCEQLFSVMKMNKTSHRWTPAIHSESLDNTEPYPKHQ</sequence>
<feature type="domain" description="SPIN-DOC-like zinc-finger" evidence="1">
    <location>
        <begin position="16"/>
        <end position="67"/>
    </location>
</feature>
<evidence type="ECO:0000259" key="1">
    <source>
        <dbReference type="Pfam" id="PF18658"/>
    </source>
</evidence>
<reference evidence="2" key="1">
    <citation type="submission" date="2023-08" db="EMBL/GenBank/DDBJ databases">
        <authorList>
            <person name="Alioto T."/>
            <person name="Alioto T."/>
            <person name="Gomez Garrido J."/>
        </authorList>
    </citation>
    <scope>NUCLEOTIDE SEQUENCE</scope>
</reference>
<dbReference type="Pfam" id="PF18658">
    <property type="entry name" value="zf-C2H2_12"/>
    <property type="match status" value="1"/>
</dbReference>
<dbReference type="InterPro" id="IPR040647">
    <property type="entry name" value="SPIN-DOC_Znf-C2H2"/>
</dbReference>
<keyword evidence="3" id="KW-1185">Reference proteome</keyword>
<name>A0AA36F254_OCTVU</name>
<evidence type="ECO:0000313" key="3">
    <source>
        <dbReference type="Proteomes" id="UP001162480"/>
    </source>
</evidence>
<dbReference type="EMBL" id="OX597817">
    <property type="protein sequence ID" value="CAI9721702.1"/>
    <property type="molecule type" value="Genomic_DNA"/>
</dbReference>
<organism evidence="2 3">
    <name type="scientific">Octopus vulgaris</name>
    <name type="common">Common octopus</name>
    <dbReference type="NCBI Taxonomy" id="6645"/>
    <lineage>
        <taxon>Eukaryota</taxon>
        <taxon>Metazoa</taxon>
        <taxon>Spiralia</taxon>
        <taxon>Lophotrochozoa</taxon>
        <taxon>Mollusca</taxon>
        <taxon>Cephalopoda</taxon>
        <taxon>Coleoidea</taxon>
        <taxon>Octopodiformes</taxon>
        <taxon>Octopoda</taxon>
        <taxon>Incirrata</taxon>
        <taxon>Octopodidae</taxon>
        <taxon>Octopus</taxon>
    </lineage>
</organism>
<dbReference type="PANTHER" id="PTHR45913">
    <property type="entry name" value="EPM2A-INTERACTING PROTEIN 1"/>
    <property type="match status" value="1"/>
</dbReference>
<dbReference type="AlphaFoldDB" id="A0AA36F254"/>
<dbReference type="Proteomes" id="UP001162480">
    <property type="component" value="Chromosome 4"/>
</dbReference>
<evidence type="ECO:0000313" key="2">
    <source>
        <dbReference type="EMBL" id="CAI9721702.1"/>
    </source>
</evidence>
<proteinExistence type="predicted"/>
<protein>
    <recommendedName>
        <fullName evidence="1">SPIN-DOC-like zinc-finger domain-containing protein</fullName>
    </recommendedName>
</protein>